<name>A0A1H9UW26_9MICO</name>
<organism evidence="2 3">
    <name type="scientific">Pedococcus cremeus</name>
    <dbReference type="NCBI Taxonomy" id="587636"/>
    <lineage>
        <taxon>Bacteria</taxon>
        <taxon>Bacillati</taxon>
        <taxon>Actinomycetota</taxon>
        <taxon>Actinomycetes</taxon>
        <taxon>Micrococcales</taxon>
        <taxon>Intrasporangiaceae</taxon>
        <taxon>Pedococcus</taxon>
    </lineage>
</organism>
<dbReference type="STRING" id="587636.SAMN05216199_2135"/>
<feature type="transmembrane region" description="Helical" evidence="1">
    <location>
        <begin position="97"/>
        <end position="116"/>
    </location>
</feature>
<evidence type="ECO:0000313" key="2">
    <source>
        <dbReference type="EMBL" id="SES13539.1"/>
    </source>
</evidence>
<feature type="transmembrane region" description="Helical" evidence="1">
    <location>
        <begin position="67"/>
        <end position="85"/>
    </location>
</feature>
<protein>
    <submittedName>
        <fullName evidence="2">Uncharacterized protein</fullName>
    </submittedName>
</protein>
<feature type="transmembrane region" description="Helical" evidence="1">
    <location>
        <begin position="44"/>
        <end position="61"/>
    </location>
</feature>
<dbReference type="EMBL" id="FOHB01000003">
    <property type="protein sequence ID" value="SES13539.1"/>
    <property type="molecule type" value="Genomic_DNA"/>
</dbReference>
<proteinExistence type="predicted"/>
<keyword evidence="3" id="KW-1185">Reference proteome</keyword>
<dbReference type="AlphaFoldDB" id="A0A1H9UW26"/>
<evidence type="ECO:0000256" key="1">
    <source>
        <dbReference type="SAM" id="Phobius"/>
    </source>
</evidence>
<accession>A0A1H9UW26</accession>
<feature type="transmembrane region" description="Helical" evidence="1">
    <location>
        <begin position="143"/>
        <end position="163"/>
    </location>
</feature>
<dbReference type="Proteomes" id="UP000199019">
    <property type="component" value="Unassembled WGS sequence"/>
</dbReference>
<keyword evidence="1" id="KW-0472">Membrane</keyword>
<evidence type="ECO:0000313" key="3">
    <source>
        <dbReference type="Proteomes" id="UP000199019"/>
    </source>
</evidence>
<keyword evidence="1" id="KW-0812">Transmembrane</keyword>
<feature type="transmembrane region" description="Helical" evidence="1">
    <location>
        <begin position="6"/>
        <end position="24"/>
    </location>
</feature>
<sequence>MHVVRANVVDVVVFLGTAVLILVLRRQDLSTRRPPRWLCRRWPVPLAAALAGLVVAAQPRTSPAVELALAAVGVAALTVVLRAGAGGPLPRTSTRRGWVWAVPLLAGALFELANFLTQPDPHTDNLDHPTLSALVDPLLDGRLVRAGVTVAWVLVGWALVRVLSERGNEP</sequence>
<keyword evidence="1" id="KW-1133">Transmembrane helix</keyword>
<gene>
    <name evidence="2" type="ORF">SAMN05216199_2135</name>
</gene>
<reference evidence="3" key="1">
    <citation type="submission" date="2016-10" db="EMBL/GenBank/DDBJ databases">
        <authorList>
            <person name="Varghese N."/>
            <person name="Submissions S."/>
        </authorList>
    </citation>
    <scope>NUCLEOTIDE SEQUENCE [LARGE SCALE GENOMIC DNA]</scope>
    <source>
        <strain evidence="3">CGMCC 1.6963</strain>
    </source>
</reference>